<evidence type="ECO:0000256" key="8">
    <source>
        <dbReference type="ARBA" id="ARBA00049202"/>
    </source>
</evidence>
<keyword evidence="12" id="KW-1185">Reference proteome</keyword>
<proteinExistence type="inferred from homology"/>
<protein>
    <recommendedName>
        <fullName evidence="2">tRNA(Phe) 7-[(3-amino-3-carboxypropyl)-4-demethylwyosine(37)-N(4)]-methyltransferase</fullName>
        <ecNumber evidence="2">2.1.1.282</ecNumber>
    </recommendedName>
    <alternativeName>
        <fullName evidence="7">tRNA(Phe) 7-((3-amino-3-carboxypropyl)-4-demethylwyosine(37)-N(4))-methyltransferase</fullName>
    </alternativeName>
</protein>
<dbReference type="EMBL" id="BDSA01000002">
    <property type="protein sequence ID" value="GBE60837.1"/>
    <property type="molecule type" value="Genomic_DNA"/>
</dbReference>
<feature type="region of interest" description="Disordered" evidence="9">
    <location>
        <begin position="315"/>
        <end position="340"/>
    </location>
</feature>
<dbReference type="InterPro" id="IPR036602">
    <property type="entry name" value="tRNA_yW-synthesising-like_sf"/>
</dbReference>
<dbReference type="PANTHER" id="PTHR48418">
    <property type="entry name" value="TRNA WYBUTOSINE-SYNTHESIZING PROTEIN 3"/>
    <property type="match status" value="1"/>
</dbReference>
<reference evidence="11 12" key="1">
    <citation type="journal article" date="2017" name="BMC Genomics">
        <title>Whole-genome assembly of Babesia ovata and comparative genomics between closely related pathogens.</title>
        <authorList>
            <person name="Yamagishi J."/>
            <person name="Asada M."/>
            <person name="Hakimi H."/>
            <person name="Tanaka T.Q."/>
            <person name="Sugimoto C."/>
            <person name="Kawazu S."/>
        </authorList>
    </citation>
    <scope>NUCLEOTIDE SEQUENCE [LARGE SCALE GENOMIC DNA]</scope>
    <source>
        <strain evidence="11 12">Miyake</strain>
    </source>
</reference>
<dbReference type="Gene3D" id="3.30.1960.10">
    <property type="entry name" value="tRNA wybutosine-synthesizing-like"/>
    <property type="match status" value="1"/>
</dbReference>
<keyword evidence="6" id="KW-0819">tRNA processing</keyword>
<evidence type="ECO:0000313" key="11">
    <source>
        <dbReference type="EMBL" id="GBE60837.1"/>
    </source>
</evidence>
<evidence type="ECO:0000256" key="6">
    <source>
        <dbReference type="ARBA" id="ARBA00022694"/>
    </source>
</evidence>
<evidence type="ECO:0000256" key="2">
    <source>
        <dbReference type="ARBA" id="ARBA00012750"/>
    </source>
</evidence>
<name>A0A2H6KCX6_9APIC</name>
<dbReference type="PANTHER" id="PTHR48418:SF1">
    <property type="entry name" value="TRNA WYBUTOSINE-SYNTHESIZING PROTEIN 3"/>
    <property type="match status" value="1"/>
</dbReference>
<comment type="caution">
    <text evidence="11">The sequence shown here is derived from an EMBL/GenBank/DDBJ whole genome shotgun (WGS) entry which is preliminary data.</text>
</comment>
<keyword evidence="4" id="KW-0808">Transferase</keyword>
<dbReference type="InterPro" id="IPR003827">
    <property type="entry name" value="tRNA_yW-synthesising"/>
</dbReference>
<dbReference type="Proteomes" id="UP000236319">
    <property type="component" value="Unassembled WGS sequence"/>
</dbReference>
<dbReference type="SUPFAM" id="SSF111278">
    <property type="entry name" value="SSo0622-like"/>
    <property type="match status" value="1"/>
</dbReference>
<dbReference type="OrthoDB" id="408788at2759"/>
<evidence type="ECO:0000256" key="7">
    <source>
        <dbReference type="ARBA" id="ARBA00030554"/>
    </source>
</evidence>
<comment type="similarity">
    <text evidence="1">Belongs to the TYW3 family.</text>
</comment>
<evidence type="ECO:0000256" key="9">
    <source>
        <dbReference type="SAM" id="MobiDB-lite"/>
    </source>
</evidence>
<dbReference type="GO" id="GO:0008033">
    <property type="term" value="P:tRNA processing"/>
    <property type="evidence" value="ECO:0007669"/>
    <property type="project" value="UniProtKB-KW"/>
</dbReference>
<evidence type="ECO:0000313" key="12">
    <source>
        <dbReference type="Proteomes" id="UP000236319"/>
    </source>
</evidence>
<evidence type="ECO:0000256" key="5">
    <source>
        <dbReference type="ARBA" id="ARBA00022691"/>
    </source>
</evidence>
<organism evidence="11 12">
    <name type="scientific">Babesia ovata</name>
    <dbReference type="NCBI Taxonomy" id="189622"/>
    <lineage>
        <taxon>Eukaryota</taxon>
        <taxon>Sar</taxon>
        <taxon>Alveolata</taxon>
        <taxon>Apicomplexa</taxon>
        <taxon>Aconoidasida</taxon>
        <taxon>Piroplasmida</taxon>
        <taxon>Babesiidae</taxon>
        <taxon>Babesia</taxon>
    </lineage>
</organism>
<dbReference type="EC" id="2.1.1.282" evidence="2"/>
<keyword evidence="5" id="KW-0949">S-adenosyl-L-methionine</keyword>
<evidence type="ECO:0000259" key="10">
    <source>
        <dbReference type="Pfam" id="PF02676"/>
    </source>
</evidence>
<comment type="catalytic activity">
    <reaction evidence="8">
        <text>4-demethyl-7-[(3S)-3-amino-3-carboxypropyl]wyosine(37) in tRNA(Phe) + S-adenosyl-L-methionine = 7-[(3S)-3-amino-3-carboxypropyl]wyosine(37) in tRNA(Phe) + S-adenosyl-L-homocysteine + H(+)</text>
        <dbReference type="Rhea" id="RHEA:36635"/>
        <dbReference type="Rhea" id="RHEA-COMP:10378"/>
        <dbReference type="Rhea" id="RHEA-COMP:10379"/>
        <dbReference type="ChEBI" id="CHEBI:15378"/>
        <dbReference type="ChEBI" id="CHEBI:57856"/>
        <dbReference type="ChEBI" id="CHEBI:59789"/>
        <dbReference type="ChEBI" id="CHEBI:73543"/>
        <dbReference type="ChEBI" id="CHEBI:73550"/>
        <dbReference type="EC" id="2.1.1.282"/>
    </reaction>
</comment>
<dbReference type="GO" id="GO:0032259">
    <property type="term" value="P:methylation"/>
    <property type="evidence" value="ECO:0007669"/>
    <property type="project" value="UniProtKB-KW"/>
</dbReference>
<evidence type="ECO:0000256" key="3">
    <source>
        <dbReference type="ARBA" id="ARBA00022603"/>
    </source>
</evidence>
<accession>A0A2H6KCX6</accession>
<keyword evidence="3" id="KW-0489">Methyltransferase</keyword>
<feature type="domain" description="tRNA wybutosine-synthesizing protein" evidence="10">
    <location>
        <begin position="122"/>
        <end position="379"/>
    </location>
</feature>
<dbReference type="AlphaFoldDB" id="A0A2H6KCX6"/>
<evidence type="ECO:0000256" key="1">
    <source>
        <dbReference type="ARBA" id="ARBA00008569"/>
    </source>
</evidence>
<feature type="compositionally biased region" description="Polar residues" evidence="9">
    <location>
        <begin position="329"/>
        <end position="340"/>
    </location>
</feature>
<sequence>MRADPEKVAAILGDERLELLYLGSEHLASDSSAAVRREVQSAQFGLGERDVVADGIYRNLQHILRCLKEHPNQSIEDLAAQLRNPQLEYNGLEAKYRSYINGCAGVDDGISADSSSGGNDTVDRSLKGSVDVMLVPLLRLLLRTGRFVSTSCCSGRVAIFECNAEHATAATKRASDFGRAGRFLYTSHCHLNHQEALAAASAVNADVKCKRDCYRKDLSTYNENEEPQSSSEPASSEVSNRHPCEVLLKFEAFVLHVECASMQDATTLLQLVRGCGLKKSGIITCTKRIIVSVTGSNILETPIAIRHYIRGNYKSSTEQSDHGGDVNGPDTTSQAQSTAVERNERVETQWLVSQDQFMYLLATCNKKLTGSIRQMLRLYWSCVNQFGIDILQPFAILGNRFVNGSKDGASSAERRGDIKNKGRRRLTVHNNMQHTDSATSVLNGEMAGSDFVPTVMERQPNQNVLGVNAPREGVAKTPLYICTWFSPSPDEAAGPYKSMPRPYVAVKIAQYIKPLKSRLEQHRLYDKTRKILTNISVTIPDTETCSSNVNNEASTLPSQDNNGVTYADDTRKKFAVPAFIPIVEVTDEELTSVLSQSDSLLDFVIAVNGTLKCRITTTKAAIVDKK</sequence>
<dbReference type="VEuPathDB" id="PiroplasmaDB:BOVATA_023300"/>
<dbReference type="RefSeq" id="XP_028867080.1">
    <property type="nucleotide sequence ID" value="XM_029011247.1"/>
</dbReference>
<gene>
    <name evidence="11" type="ORF">BOVATA_023300</name>
</gene>
<dbReference type="GeneID" id="39874607"/>
<dbReference type="Pfam" id="PF02676">
    <property type="entry name" value="TYW3"/>
    <property type="match status" value="1"/>
</dbReference>
<evidence type="ECO:0000256" key="4">
    <source>
        <dbReference type="ARBA" id="ARBA00022679"/>
    </source>
</evidence>
<dbReference type="GO" id="GO:0008168">
    <property type="term" value="F:methyltransferase activity"/>
    <property type="evidence" value="ECO:0007669"/>
    <property type="project" value="UniProtKB-KW"/>
</dbReference>